<evidence type="ECO:0000313" key="4">
    <source>
        <dbReference type="Proteomes" id="UP000070326"/>
    </source>
</evidence>
<evidence type="ECO:0000256" key="1">
    <source>
        <dbReference type="HAMAP-Rule" id="MF_00652"/>
    </source>
</evidence>
<comment type="similarity">
    <text evidence="1">Belongs to the UPF0246 family.</text>
</comment>
<feature type="compositionally biased region" description="Polar residues" evidence="2">
    <location>
        <begin position="12"/>
        <end position="21"/>
    </location>
</feature>
<dbReference type="InterPro" id="IPR005583">
    <property type="entry name" value="YaaA"/>
</dbReference>
<dbReference type="EMBL" id="LSQZ01000024">
    <property type="protein sequence ID" value="KXI13370.1"/>
    <property type="molecule type" value="Genomic_DNA"/>
</dbReference>
<protein>
    <recommendedName>
        <fullName evidence="1">UPF0246 protein HMPREF3195_00763</fullName>
    </recommendedName>
</protein>
<dbReference type="NCBIfam" id="NF002543">
    <property type="entry name" value="PRK02101.1-4"/>
    <property type="match status" value="1"/>
</dbReference>
<dbReference type="eggNOG" id="COG3022">
    <property type="taxonomic scope" value="Bacteria"/>
</dbReference>
<proteinExistence type="inferred from homology"/>
<comment type="caution">
    <text evidence="3">The sequence shown here is derived from an EMBL/GenBank/DDBJ whole genome shotgun (WGS) entry which is preliminary data.</text>
</comment>
<dbReference type="HAMAP" id="MF_00652">
    <property type="entry name" value="UPF0246"/>
    <property type="match status" value="1"/>
</dbReference>
<gene>
    <name evidence="3" type="ORF">HMPREF3195_00763</name>
</gene>
<dbReference type="GO" id="GO:0033194">
    <property type="term" value="P:response to hydroperoxide"/>
    <property type="evidence" value="ECO:0007669"/>
    <property type="project" value="TreeGrafter"/>
</dbReference>
<dbReference type="Pfam" id="PF03883">
    <property type="entry name" value="H2O2_YaaD"/>
    <property type="match status" value="1"/>
</dbReference>
<dbReference type="PANTHER" id="PTHR30283:SF4">
    <property type="entry name" value="PEROXIDE STRESS RESISTANCE PROTEIN YAAA"/>
    <property type="match status" value="1"/>
</dbReference>
<evidence type="ECO:0000256" key="2">
    <source>
        <dbReference type="SAM" id="MobiDB-lite"/>
    </source>
</evidence>
<dbReference type="PATRIC" id="fig|1261.5.peg.769"/>
<evidence type="ECO:0000313" key="3">
    <source>
        <dbReference type="EMBL" id="KXI13370.1"/>
    </source>
</evidence>
<dbReference type="PANTHER" id="PTHR30283">
    <property type="entry name" value="PEROXIDE STRESS RESPONSE PROTEIN YAAA"/>
    <property type="match status" value="1"/>
</dbReference>
<feature type="region of interest" description="Disordered" evidence="2">
    <location>
        <begin position="1"/>
        <end position="21"/>
    </location>
</feature>
<organism evidence="3 4">
    <name type="scientific">Peptostreptococcus anaerobius</name>
    <dbReference type="NCBI Taxonomy" id="1261"/>
    <lineage>
        <taxon>Bacteria</taxon>
        <taxon>Bacillati</taxon>
        <taxon>Bacillota</taxon>
        <taxon>Clostridia</taxon>
        <taxon>Peptostreptococcales</taxon>
        <taxon>Peptostreptococcaceae</taxon>
        <taxon>Peptostreptococcus</taxon>
    </lineage>
</organism>
<dbReference type="Proteomes" id="UP000070326">
    <property type="component" value="Unassembled WGS sequence"/>
</dbReference>
<name>A0A135YVG2_9FIRM</name>
<dbReference type="RefSeq" id="WP_061101744.1">
    <property type="nucleotide sequence ID" value="NZ_KQ961799.1"/>
</dbReference>
<dbReference type="GO" id="GO:0005829">
    <property type="term" value="C:cytosol"/>
    <property type="evidence" value="ECO:0007669"/>
    <property type="project" value="TreeGrafter"/>
</dbReference>
<dbReference type="AlphaFoldDB" id="A0A135YVG2"/>
<sequence>MITFISPAKGFNETSPSPKQIPSQIEKSKIIIDSLRNMCLEELSKLMKIKEDLASLNIERFKDFKFDQNGLSALFAYSGIQYKNIDPTSLSKDDLDYMDKHLRIISGLYGCLKPSDSIYPYRLEMLTKLPLKYGNTLHKNLYDFWSDSIYKDLEENSEGVIVNLASNEYSKVIKKYVKKDIIFVTCTFKVIKKDKLKIESTASKSARGKMLRYIAKNKINDYRDLMNFTEDGYEFRKELSKTEGNEIELIFTKNAI</sequence>
<accession>A0A135YVG2</accession>
<reference evidence="3 4" key="1">
    <citation type="submission" date="2016-02" db="EMBL/GenBank/DDBJ databases">
        <authorList>
            <person name="Wen L."/>
            <person name="He K."/>
            <person name="Yang H."/>
        </authorList>
    </citation>
    <scope>NUCLEOTIDE SEQUENCE [LARGE SCALE GENOMIC DNA]</scope>
    <source>
        <strain evidence="3 4">MJR8628A</strain>
    </source>
</reference>